<organism evidence="3 4">
    <name type="scientific">Candidatus Nitrotoga arctica</name>
    <dbReference type="NCBI Taxonomy" id="453162"/>
    <lineage>
        <taxon>Bacteria</taxon>
        <taxon>Pseudomonadati</taxon>
        <taxon>Pseudomonadota</taxon>
        <taxon>Betaproteobacteria</taxon>
        <taxon>Nitrosomonadales</taxon>
        <taxon>Gallionellaceae</taxon>
        <taxon>Candidatus Nitrotoga</taxon>
    </lineage>
</organism>
<protein>
    <submittedName>
        <fullName evidence="3">PpGpp synthetase catalytic domain-containing protein (RelA/SpoT-type nucleotidyltranferase)</fullName>
    </submittedName>
</protein>
<accession>A0ABN8AI03</accession>
<dbReference type="CDD" id="cd05399">
    <property type="entry name" value="NT_Rel-Spo_like"/>
    <property type="match status" value="1"/>
</dbReference>
<feature type="region of interest" description="Disordered" evidence="1">
    <location>
        <begin position="63"/>
        <end position="86"/>
    </location>
</feature>
<dbReference type="SMART" id="SM00954">
    <property type="entry name" value="RelA_SpoT"/>
    <property type="match status" value="1"/>
</dbReference>
<dbReference type="RefSeq" id="WP_239795517.1">
    <property type="nucleotide sequence ID" value="NZ_OU912926.1"/>
</dbReference>
<dbReference type="Gene3D" id="1.10.287.860">
    <property type="entry name" value="Nucleotidyltransferase"/>
    <property type="match status" value="1"/>
</dbReference>
<evidence type="ECO:0000313" key="3">
    <source>
        <dbReference type="EMBL" id="CAG9931414.1"/>
    </source>
</evidence>
<dbReference type="EMBL" id="OU912926">
    <property type="protein sequence ID" value="CAG9931414.1"/>
    <property type="molecule type" value="Genomic_DNA"/>
</dbReference>
<dbReference type="Pfam" id="PF04607">
    <property type="entry name" value="RelA_SpoT"/>
    <property type="match status" value="1"/>
</dbReference>
<dbReference type="InterPro" id="IPR007685">
    <property type="entry name" value="RelA_SpoT"/>
</dbReference>
<dbReference type="Gene3D" id="3.30.460.10">
    <property type="entry name" value="Beta Polymerase, domain 2"/>
    <property type="match status" value="1"/>
</dbReference>
<evidence type="ECO:0000256" key="1">
    <source>
        <dbReference type="SAM" id="MobiDB-lite"/>
    </source>
</evidence>
<gene>
    <name evidence="3" type="ORF">NTG6680_0161</name>
</gene>
<feature type="domain" description="RelA/SpoT" evidence="2">
    <location>
        <begin position="59"/>
        <end position="192"/>
    </location>
</feature>
<evidence type="ECO:0000259" key="2">
    <source>
        <dbReference type="SMART" id="SM00954"/>
    </source>
</evidence>
<evidence type="ECO:0000313" key="4">
    <source>
        <dbReference type="Proteomes" id="UP000839052"/>
    </source>
</evidence>
<sequence>MGNPKQEQPEKFDFSRHEQVAVVEYMHVMGFYSELAASSKRIAEEALKRRYIKIHSIEARAKDPASFGRKAAKPSKNGPNQPMYPQPLEQISDQAAIRIITFFPRTIKEIDEMLREEFSVIEHFDKGESLIEEERFGYQSVHYLIKLGNVRTSLPEYQRFENAKIEVQVRTILQHTWAEIEHDIQYKSSITIPRDIKRRFMTLAGLLEIADREFQAIQDADRDLTSRVTDLISADKLQAVEITPNSIKSYLDKKLGSDGRMSDFSYDWTVRLLLRLGFTSLEQVDQCIDPYKDDQLSRIIYGNRQGQLLRFEFMLLASMGEAFISRHPWVGSSWFPLRYRDFLKKFSENSISIGHYDPSPPEDS</sequence>
<reference evidence="3 4" key="1">
    <citation type="submission" date="2021-10" db="EMBL/GenBank/DDBJ databases">
        <authorList>
            <person name="Koch H."/>
        </authorList>
    </citation>
    <scope>NUCLEOTIDE SEQUENCE [LARGE SCALE GENOMIC DNA]</scope>
    <source>
        <strain evidence="3">6680</strain>
    </source>
</reference>
<dbReference type="PANTHER" id="PTHR41773:SF1">
    <property type="entry name" value="RELA_SPOT DOMAIN-CONTAINING PROTEIN"/>
    <property type="match status" value="1"/>
</dbReference>
<dbReference type="Proteomes" id="UP000839052">
    <property type="component" value="Chromosome"/>
</dbReference>
<dbReference type="InterPro" id="IPR043519">
    <property type="entry name" value="NT_sf"/>
</dbReference>
<name>A0ABN8AI03_9PROT</name>
<dbReference type="PANTHER" id="PTHR41773">
    <property type="entry name" value="GTP PYROPHOSPHATASE-RELATED"/>
    <property type="match status" value="1"/>
</dbReference>
<dbReference type="SUPFAM" id="SSF81301">
    <property type="entry name" value="Nucleotidyltransferase"/>
    <property type="match status" value="1"/>
</dbReference>
<proteinExistence type="predicted"/>
<keyword evidence="4" id="KW-1185">Reference proteome</keyword>